<organism evidence="2">
    <name type="scientific">marine sediment metagenome</name>
    <dbReference type="NCBI Taxonomy" id="412755"/>
    <lineage>
        <taxon>unclassified sequences</taxon>
        <taxon>metagenomes</taxon>
        <taxon>ecological metagenomes</taxon>
    </lineage>
</organism>
<evidence type="ECO:0000313" key="2">
    <source>
        <dbReference type="EMBL" id="KKM96602.1"/>
    </source>
</evidence>
<dbReference type="EMBL" id="LAZR01005860">
    <property type="protein sequence ID" value="KKM96602.1"/>
    <property type="molecule type" value="Genomic_DNA"/>
</dbReference>
<comment type="caution">
    <text evidence="2">The sequence shown here is derived from an EMBL/GenBank/DDBJ whole genome shotgun (WGS) entry which is preliminary data.</text>
</comment>
<dbReference type="Gene3D" id="3.90.45.10">
    <property type="entry name" value="Peptide deformylase"/>
    <property type="match status" value="1"/>
</dbReference>
<sequence>MPLITSREYNKEEFDKRLRYKTLPVANITEELQEVALELLGDMYNLNAIGLAANQVGLKIRLCVLDPAFMFNKRMPIVMFNPEIVEVGEEFFIAPEGCLSLPDLGLAVPRFRNIVVRYLGLDKKEHTIKDDNSLLSSVIQHEIDHLNGILFIDRVITPVEVFYKDNIINGK</sequence>
<dbReference type="AlphaFoldDB" id="A0A0F9PTR7"/>
<dbReference type="PIRSF" id="PIRSF004749">
    <property type="entry name" value="Pep_def"/>
    <property type="match status" value="1"/>
</dbReference>
<proteinExistence type="inferred from homology"/>
<reference evidence="2" key="1">
    <citation type="journal article" date="2015" name="Nature">
        <title>Complex archaea that bridge the gap between prokaryotes and eukaryotes.</title>
        <authorList>
            <person name="Spang A."/>
            <person name="Saw J.H."/>
            <person name="Jorgensen S.L."/>
            <person name="Zaremba-Niedzwiedzka K."/>
            <person name="Martijn J."/>
            <person name="Lind A.E."/>
            <person name="van Eijk R."/>
            <person name="Schleper C."/>
            <person name="Guy L."/>
            <person name="Ettema T.J."/>
        </authorList>
    </citation>
    <scope>NUCLEOTIDE SEQUENCE</scope>
</reference>
<dbReference type="Pfam" id="PF01327">
    <property type="entry name" value="Pep_deformylase"/>
    <property type="match status" value="1"/>
</dbReference>
<evidence type="ECO:0008006" key="3">
    <source>
        <dbReference type="Google" id="ProtNLM"/>
    </source>
</evidence>
<gene>
    <name evidence="2" type="ORF">LCGC14_1176550</name>
</gene>
<dbReference type="PRINTS" id="PR01576">
    <property type="entry name" value="PDEFORMYLASE"/>
</dbReference>
<protein>
    <recommendedName>
        <fullName evidence="3">Peptide deformylase</fullName>
    </recommendedName>
</protein>
<comment type="similarity">
    <text evidence="1">Belongs to the polypeptide deformylase family.</text>
</comment>
<accession>A0A0F9PTR7</accession>
<dbReference type="SUPFAM" id="SSF56420">
    <property type="entry name" value="Peptide deformylase"/>
    <property type="match status" value="1"/>
</dbReference>
<dbReference type="HAMAP" id="MF_00163">
    <property type="entry name" value="Pep_deformylase"/>
    <property type="match status" value="1"/>
</dbReference>
<dbReference type="PANTHER" id="PTHR10458:SF22">
    <property type="entry name" value="PEPTIDE DEFORMYLASE"/>
    <property type="match status" value="1"/>
</dbReference>
<dbReference type="NCBIfam" id="TIGR00079">
    <property type="entry name" value="pept_deformyl"/>
    <property type="match status" value="1"/>
</dbReference>
<name>A0A0F9PTR7_9ZZZZ</name>
<dbReference type="CDD" id="cd00487">
    <property type="entry name" value="Pep_deformylase"/>
    <property type="match status" value="1"/>
</dbReference>
<dbReference type="PANTHER" id="PTHR10458">
    <property type="entry name" value="PEPTIDE DEFORMYLASE"/>
    <property type="match status" value="1"/>
</dbReference>
<dbReference type="InterPro" id="IPR023635">
    <property type="entry name" value="Peptide_deformylase"/>
</dbReference>
<dbReference type="GO" id="GO:0042586">
    <property type="term" value="F:peptide deformylase activity"/>
    <property type="evidence" value="ECO:0007669"/>
    <property type="project" value="InterPro"/>
</dbReference>
<dbReference type="InterPro" id="IPR036821">
    <property type="entry name" value="Peptide_deformylase_sf"/>
</dbReference>
<evidence type="ECO:0000256" key="1">
    <source>
        <dbReference type="ARBA" id="ARBA00010759"/>
    </source>
</evidence>